<dbReference type="InterPro" id="IPR012677">
    <property type="entry name" value="Nucleotide-bd_a/b_plait_sf"/>
</dbReference>
<dbReference type="Gene3D" id="3.30.70.330">
    <property type="match status" value="3"/>
</dbReference>
<feature type="compositionally biased region" description="Basic and acidic residues" evidence="3">
    <location>
        <begin position="263"/>
        <end position="272"/>
    </location>
</feature>
<organism evidence="5 6">
    <name type="scientific">Aphanomyces euteiches</name>
    <dbReference type="NCBI Taxonomy" id="100861"/>
    <lineage>
        <taxon>Eukaryota</taxon>
        <taxon>Sar</taxon>
        <taxon>Stramenopiles</taxon>
        <taxon>Oomycota</taxon>
        <taxon>Saprolegniomycetes</taxon>
        <taxon>Saprolegniales</taxon>
        <taxon>Verrucalvaceae</taxon>
        <taxon>Aphanomyces</taxon>
    </lineage>
</organism>
<dbReference type="InterPro" id="IPR000504">
    <property type="entry name" value="RRM_dom"/>
</dbReference>
<dbReference type="VEuPathDB" id="FungiDB:AeMF1_013383"/>
<dbReference type="CDD" id="cd00590">
    <property type="entry name" value="RRM_SF"/>
    <property type="match status" value="1"/>
</dbReference>
<dbReference type="EMBL" id="VJMJ01000067">
    <property type="protein sequence ID" value="KAF0739030.1"/>
    <property type="molecule type" value="Genomic_DNA"/>
</dbReference>
<evidence type="ECO:0000259" key="4">
    <source>
        <dbReference type="PROSITE" id="PS50102"/>
    </source>
</evidence>
<dbReference type="InterPro" id="IPR035979">
    <property type="entry name" value="RBD_domain_sf"/>
</dbReference>
<protein>
    <recommendedName>
        <fullName evidence="4">RRM domain-containing protein</fullName>
    </recommendedName>
</protein>
<comment type="caution">
    <text evidence="5">The sequence shown here is derived from an EMBL/GenBank/DDBJ whole genome shotgun (WGS) entry which is preliminary data.</text>
</comment>
<dbReference type="SUPFAM" id="SSF54928">
    <property type="entry name" value="RNA-binding domain, RBD"/>
    <property type="match status" value="3"/>
</dbReference>
<reference evidence="5 6" key="1">
    <citation type="submission" date="2019-07" db="EMBL/GenBank/DDBJ databases">
        <title>Genomics analysis of Aphanomyces spp. identifies a new class of oomycete effector associated with host adaptation.</title>
        <authorList>
            <person name="Gaulin E."/>
        </authorList>
    </citation>
    <scope>NUCLEOTIDE SEQUENCE [LARGE SCALE GENOMIC DNA]</scope>
    <source>
        <strain evidence="5 6">ATCC 201684</strain>
    </source>
</reference>
<sequence length="472" mass="51605">MMGSPRPAGLNMTLDEMDDMSRGGSSSGKIRQYPKHRAQHMAAAAPYNSPRTPFGWNQHHEVGRFSTTVVDSAAVANREVGRRVYVGNLSWEVKWMNLKDHMRQAGEVEHCDVLVEASGRSKGCGLVTYRTAEMAREAIRTLTDTELLGRKIFVREDREEGAPPGGNGSSYRPPHHPSHPPPATPTGPMTTSRVYVSNLSWSVKWQELKDFMKQAGPVLHADVLEEPSGRSKGCGIVEYDTPEFAERAIRTLNDTQFGDRKIFIREDREARGLGRPPTGFSRPPPRGYDAPPPRSTYDPSPQSYDALPRGYDAYDPPGRGYDPTPSVLPRGYSAYDPPGPPPRAGGHYDAPGRAPYDAPPGGRGYNSAPPHRGGGPQGYPPGPAPGPAAPGTKLFVGNIPFDASWQDLKDLFRSVANVDHVEVQTTADGRSKGYALVQCSSVADAQAAIGRLHDTDFRGRYLEVRLDRPRFG</sequence>
<keyword evidence="6" id="KW-1185">Reference proteome</keyword>
<dbReference type="GO" id="GO:1990904">
    <property type="term" value="C:ribonucleoprotein complex"/>
    <property type="evidence" value="ECO:0007669"/>
    <property type="project" value="TreeGrafter"/>
</dbReference>
<evidence type="ECO:0000256" key="3">
    <source>
        <dbReference type="SAM" id="MobiDB-lite"/>
    </source>
</evidence>
<evidence type="ECO:0000313" key="6">
    <source>
        <dbReference type="Proteomes" id="UP000481153"/>
    </source>
</evidence>
<feature type="domain" description="RRM" evidence="4">
    <location>
        <begin position="82"/>
        <end position="159"/>
    </location>
</feature>
<dbReference type="GO" id="GO:0003729">
    <property type="term" value="F:mRNA binding"/>
    <property type="evidence" value="ECO:0007669"/>
    <property type="project" value="TreeGrafter"/>
</dbReference>
<dbReference type="Proteomes" id="UP000481153">
    <property type="component" value="Unassembled WGS sequence"/>
</dbReference>
<feature type="region of interest" description="Disordered" evidence="3">
    <location>
        <begin position="263"/>
        <end position="390"/>
    </location>
</feature>
<dbReference type="PANTHER" id="PTHR23003:SF3">
    <property type="entry name" value="FI21236P1-RELATED"/>
    <property type="match status" value="1"/>
</dbReference>
<proteinExistence type="predicted"/>
<evidence type="ECO:0000313" key="5">
    <source>
        <dbReference type="EMBL" id="KAF0739030.1"/>
    </source>
</evidence>
<feature type="compositionally biased region" description="Pro residues" evidence="3">
    <location>
        <begin position="282"/>
        <end position="294"/>
    </location>
</feature>
<feature type="region of interest" description="Disordered" evidence="3">
    <location>
        <begin position="153"/>
        <end position="191"/>
    </location>
</feature>
<feature type="domain" description="RRM" evidence="4">
    <location>
        <begin position="392"/>
        <end position="469"/>
    </location>
</feature>
<feature type="region of interest" description="Disordered" evidence="3">
    <location>
        <begin position="1"/>
        <end position="30"/>
    </location>
</feature>
<dbReference type="PROSITE" id="PS50102">
    <property type="entry name" value="RRM"/>
    <property type="match status" value="3"/>
</dbReference>
<evidence type="ECO:0000256" key="1">
    <source>
        <dbReference type="ARBA" id="ARBA00022884"/>
    </source>
</evidence>
<dbReference type="PANTHER" id="PTHR23003">
    <property type="entry name" value="RNA RECOGNITION MOTIF RRM DOMAIN CONTAINING PROTEIN"/>
    <property type="match status" value="1"/>
</dbReference>
<feature type="compositionally biased region" description="Pro residues" evidence="3">
    <location>
        <begin position="378"/>
        <end position="388"/>
    </location>
</feature>
<accession>A0A6G0XFH4</accession>
<evidence type="ECO:0000256" key="2">
    <source>
        <dbReference type="PROSITE-ProRule" id="PRU00176"/>
    </source>
</evidence>
<dbReference type="GO" id="GO:0005634">
    <property type="term" value="C:nucleus"/>
    <property type="evidence" value="ECO:0007669"/>
    <property type="project" value="TreeGrafter"/>
</dbReference>
<dbReference type="InterPro" id="IPR050374">
    <property type="entry name" value="RRT5_SRSF_SR"/>
</dbReference>
<dbReference type="GO" id="GO:0005737">
    <property type="term" value="C:cytoplasm"/>
    <property type="evidence" value="ECO:0007669"/>
    <property type="project" value="TreeGrafter"/>
</dbReference>
<keyword evidence="1 2" id="KW-0694">RNA-binding</keyword>
<name>A0A6G0XFH4_9STRA</name>
<dbReference type="SMART" id="SM00360">
    <property type="entry name" value="RRM"/>
    <property type="match status" value="3"/>
</dbReference>
<dbReference type="Pfam" id="PF00076">
    <property type="entry name" value="RRM_1"/>
    <property type="match status" value="3"/>
</dbReference>
<gene>
    <name evidence="5" type="ORF">Ae201684_005215</name>
</gene>
<feature type="domain" description="RRM" evidence="4">
    <location>
        <begin position="192"/>
        <end position="269"/>
    </location>
</feature>
<dbReference type="AlphaFoldDB" id="A0A6G0XFH4"/>